<evidence type="ECO:0000256" key="6">
    <source>
        <dbReference type="SAM" id="Phobius"/>
    </source>
</evidence>
<dbReference type="InterPro" id="IPR050382">
    <property type="entry name" value="MFS_Na/Anion_cotransporter"/>
</dbReference>
<dbReference type="CDD" id="cd17319">
    <property type="entry name" value="MFS_ExuT_GudP_like"/>
    <property type="match status" value="1"/>
</dbReference>
<dbReference type="InterPro" id="IPR011701">
    <property type="entry name" value="MFS"/>
</dbReference>
<evidence type="ECO:0000313" key="9">
    <source>
        <dbReference type="Proteomes" id="UP001164761"/>
    </source>
</evidence>
<evidence type="ECO:0000256" key="4">
    <source>
        <dbReference type="ARBA" id="ARBA00022989"/>
    </source>
</evidence>
<dbReference type="RefSeq" id="WP_268005227.1">
    <property type="nucleotide sequence ID" value="NZ_BSUT01000001.1"/>
</dbReference>
<feature type="transmembrane region" description="Helical" evidence="6">
    <location>
        <begin position="304"/>
        <end position="324"/>
    </location>
</feature>
<dbReference type="PANTHER" id="PTHR11662">
    <property type="entry name" value="SOLUTE CARRIER FAMILY 17"/>
    <property type="match status" value="1"/>
</dbReference>
<dbReference type="InterPro" id="IPR036259">
    <property type="entry name" value="MFS_trans_sf"/>
</dbReference>
<feature type="transmembrane region" description="Helical" evidence="6">
    <location>
        <begin position="88"/>
        <end position="109"/>
    </location>
</feature>
<evidence type="ECO:0000256" key="1">
    <source>
        <dbReference type="ARBA" id="ARBA00004651"/>
    </source>
</evidence>
<dbReference type="Pfam" id="PF07690">
    <property type="entry name" value="MFS_1"/>
    <property type="match status" value="1"/>
</dbReference>
<accession>A0ABY6ZEP0</accession>
<feature type="transmembrane region" description="Helical" evidence="6">
    <location>
        <begin position="143"/>
        <end position="166"/>
    </location>
</feature>
<feature type="transmembrane region" description="Helical" evidence="6">
    <location>
        <begin position="233"/>
        <end position="252"/>
    </location>
</feature>
<dbReference type="PROSITE" id="PS50850">
    <property type="entry name" value="MFS"/>
    <property type="match status" value="1"/>
</dbReference>
<proteinExistence type="predicted"/>
<dbReference type="EMBL" id="CP104067">
    <property type="protein sequence ID" value="WAH41312.1"/>
    <property type="molecule type" value="Genomic_DNA"/>
</dbReference>
<feature type="domain" description="Major facilitator superfamily (MFS) profile" evidence="7">
    <location>
        <begin position="16"/>
        <end position="422"/>
    </location>
</feature>
<sequence>MTKQAAPRSGVRWKLMYLIIFPLTFIMSLDRTNMTVSAPIIQKQFHFSLFSMSLILTSFSWTYAFLQVPGGILSERWGSRKALTLADLWWSLWTILTTIGSSVAGFVGIRGLLGVGQAADWPASVNSIKRWFPSHERARANSILLGGLYLGPIIGAPLTIAIVQALGWRWAFYIYGVAGALMGILWWIFYRDKPQDHPAISAEELQHIAAGYDSTIVRDAAGWRDWGRFISNYRFWAFGLQYFFLILIQSFYSTWLPTYLVKARGFSLKSMGYASSLPWVALFVMVFVVGAWQDRVYARTGSKLRARTPFAAAGFVIAAAFLIIGSQISITWLMMLCFMISLGAVGMVQVSIWSTCTDLGGNMTGSVTGWANFWGNFSGALGPIFTAILVSLTSNWATSLSVMAIAALVGAGLWLLVHPDRPLEAAKSSTNA</sequence>
<keyword evidence="5 6" id="KW-0472">Membrane</keyword>
<evidence type="ECO:0000256" key="5">
    <source>
        <dbReference type="ARBA" id="ARBA00023136"/>
    </source>
</evidence>
<feature type="transmembrane region" description="Helical" evidence="6">
    <location>
        <begin position="373"/>
        <end position="390"/>
    </location>
</feature>
<protein>
    <submittedName>
        <fullName evidence="8">MFS transporter</fullName>
    </submittedName>
</protein>
<dbReference type="PANTHER" id="PTHR11662:SF399">
    <property type="entry name" value="FI19708P1-RELATED"/>
    <property type="match status" value="1"/>
</dbReference>
<evidence type="ECO:0000313" key="8">
    <source>
        <dbReference type="EMBL" id="WAH41312.1"/>
    </source>
</evidence>
<feature type="transmembrane region" description="Helical" evidence="6">
    <location>
        <begin position="330"/>
        <end position="352"/>
    </location>
</feature>
<feature type="transmembrane region" description="Helical" evidence="6">
    <location>
        <begin position="172"/>
        <end position="190"/>
    </location>
</feature>
<evidence type="ECO:0000256" key="3">
    <source>
        <dbReference type="ARBA" id="ARBA00022692"/>
    </source>
</evidence>
<keyword evidence="9" id="KW-1185">Reference proteome</keyword>
<dbReference type="Proteomes" id="UP001164761">
    <property type="component" value="Chromosome"/>
</dbReference>
<keyword evidence="4 6" id="KW-1133">Transmembrane helix</keyword>
<name>A0ABY6ZEP0_9BACL</name>
<feature type="transmembrane region" description="Helical" evidence="6">
    <location>
        <begin position="49"/>
        <end position="68"/>
    </location>
</feature>
<dbReference type="InterPro" id="IPR020846">
    <property type="entry name" value="MFS_dom"/>
</dbReference>
<keyword evidence="2" id="KW-0813">Transport</keyword>
<feature type="transmembrane region" description="Helical" evidence="6">
    <location>
        <begin position="12"/>
        <end position="29"/>
    </location>
</feature>
<organism evidence="8 9">
    <name type="scientific">Alicyclobacillus fastidiosus</name>
    <dbReference type="NCBI Taxonomy" id="392011"/>
    <lineage>
        <taxon>Bacteria</taxon>
        <taxon>Bacillati</taxon>
        <taxon>Bacillota</taxon>
        <taxon>Bacilli</taxon>
        <taxon>Bacillales</taxon>
        <taxon>Alicyclobacillaceae</taxon>
        <taxon>Alicyclobacillus</taxon>
    </lineage>
</organism>
<keyword evidence="3 6" id="KW-0812">Transmembrane</keyword>
<comment type="subcellular location">
    <subcellularLocation>
        <location evidence="1">Cell membrane</location>
        <topology evidence="1">Multi-pass membrane protein</topology>
    </subcellularLocation>
</comment>
<feature type="transmembrane region" description="Helical" evidence="6">
    <location>
        <begin position="272"/>
        <end position="292"/>
    </location>
</feature>
<feature type="transmembrane region" description="Helical" evidence="6">
    <location>
        <begin position="396"/>
        <end position="417"/>
    </location>
</feature>
<gene>
    <name evidence="8" type="ORF">NZD89_24140</name>
</gene>
<dbReference type="Gene3D" id="1.20.1250.20">
    <property type="entry name" value="MFS general substrate transporter like domains"/>
    <property type="match status" value="2"/>
</dbReference>
<reference evidence="8" key="1">
    <citation type="submission" date="2022-08" db="EMBL/GenBank/DDBJ databases">
        <title>Alicyclobacillus fastidiosus DSM 17978, complete genome.</title>
        <authorList>
            <person name="Wang Q."/>
            <person name="Cai R."/>
            <person name="Wang Z."/>
        </authorList>
    </citation>
    <scope>NUCLEOTIDE SEQUENCE</scope>
    <source>
        <strain evidence="8">DSM 17978</strain>
    </source>
</reference>
<evidence type="ECO:0000259" key="7">
    <source>
        <dbReference type="PROSITE" id="PS50850"/>
    </source>
</evidence>
<dbReference type="SUPFAM" id="SSF103473">
    <property type="entry name" value="MFS general substrate transporter"/>
    <property type="match status" value="1"/>
</dbReference>
<evidence type="ECO:0000256" key="2">
    <source>
        <dbReference type="ARBA" id="ARBA00022448"/>
    </source>
</evidence>